<dbReference type="HAMAP" id="MF_00376">
    <property type="entry name" value="Dephospho_CoA_kinase"/>
    <property type="match status" value="1"/>
</dbReference>
<keyword evidence="3 5" id="KW-0808">Transferase</keyword>
<keyword evidence="3" id="KW-0963">Cytoplasm</keyword>
<dbReference type="GO" id="GO:0005737">
    <property type="term" value="C:cytoplasm"/>
    <property type="evidence" value="ECO:0007669"/>
    <property type="project" value="UniProtKB-SubCell"/>
</dbReference>
<evidence type="ECO:0000256" key="2">
    <source>
        <dbReference type="ARBA" id="ARBA00022840"/>
    </source>
</evidence>
<comment type="function">
    <text evidence="3">Catalyzes the phosphorylation of the 3'-hydroxyl group of dephosphocoenzyme A to form coenzyme A.</text>
</comment>
<dbReference type="PANTHER" id="PTHR10695:SF46">
    <property type="entry name" value="BIFUNCTIONAL COENZYME A SYNTHASE-RELATED"/>
    <property type="match status" value="1"/>
</dbReference>
<dbReference type="CDD" id="cd02022">
    <property type="entry name" value="DPCK"/>
    <property type="match status" value="1"/>
</dbReference>
<dbReference type="NCBIfam" id="TIGR00152">
    <property type="entry name" value="dephospho-CoA kinase"/>
    <property type="match status" value="1"/>
</dbReference>
<comment type="similarity">
    <text evidence="3">Belongs to the CoaE family.</text>
</comment>
<evidence type="ECO:0000313" key="5">
    <source>
        <dbReference type="EMBL" id="MBB6050368.1"/>
    </source>
</evidence>
<dbReference type="PANTHER" id="PTHR10695">
    <property type="entry name" value="DEPHOSPHO-COA KINASE-RELATED"/>
    <property type="match status" value="1"/>
</dbReference>
<evidence type="ECO:0000256" key="4">
    <source>
        <dbReference type="NCBIfam" id="TIGR00152"/>
    </source>
</evidence>
<evidence type="ECO:0000256" key="1">
    <source>
        <dbReference type="ARBA" id="ARBA00022741"/>
    </source>
</evidence>
<dbReference type="SUPFAM" id="SSF52540">
    <property type="entry name" value="P-loop containing nucleoside triphosphate hydrolases"/>
    <property type="match status" value="1"/>
</dbReference>
<dbReference type="GO" id="GO:0005524">
    <property type="term" value="F:ATP binding"/>
    <property type="evidence" value="ECO:0007669"/>
    <property type="project" value="UniProtKB-UniRule"/>
</dbReference>
<feature type="binding site" evidence="3">
    <location>
        <begin position="11"/>
        <end position="16"/>
    </location>
    <ligand>
        <name>ATP</name>
        <dbReference type="ChEBI" id="CHEBI:30616"/>
    </ligand>
</feature>
<comment type="caution">
    <text evidence="5">The sequence shown here is derived from an EMBL/GenBank/DDBJ whole genome shotgun (WGS) entry which is preliminary data.</text>
</comment>
<dbReference type="Pfam" id="PF01121">
    <property type="entry name" value="CoaE"/>
    <property type="match status" value="1"/>
</dbReference>
<dbReference type="InterPro" id="IPR001977">
    <property type="entry name" value="Depp_CoAkinase"/>
</dbReference>
<dbReference type="RefSeq" id="WP_184195196.1">
    <property type="nucleotide sequence ID" value="NZ_JACHGW010000002.1"/>
</dbReference>
<evidence type="ECO:0000256" key="3">
    <source>
        <dbReference type="HAMAP-Rule" id="MF_00376"/>
    </source>
</evidence>
<dbReference type="UniPathway" id="UPA00241">
    <property type="reaction ID" value="UER00356"/>
</dbReference>
<keyword evidence="2 3" id="KW-0067">ATP-binding</keyword>
<dbReference type="GO" id="GO:0015937">
    <property type="term" value="P:coenzyme A biosynthetic process"/>
    <property type="evidence" value="ECO:0007669"/>
    <property type="project" value="UniProtKB-UniRule"/>
</dbReference>
<protein>
    <recommendedName>
        <fullName evidence="3 4">Dephospho-CoA kinase</fullName>
        <ecNumber evidence="3 4">2.7.1.24</ecNumber>
    </recommendedName>
    <alternativeName>
        <fullName evidence="3">Dephosphocoenzyme A kinase</fullName>
    </alternativeName>
</protein>
<keyword evidence="1 3" id="KW-0547">Nucleotide-binding</keyword>
<keyword evidence="3 5" id="KW-0418">Kinase</keyword>
<dbReference type="Gene3D" id="3.40.50.300">
    <property type="entry name" value="P-loop containing nucleotide triphosphate hydrolases"/>
    <property type="match status" value="1"/>
</dbReference>
<sequence length="200" mass="21384">MQTWAITGGIACGKSTVSKLFAECGAQLASADEDARAVLAEGEPTRAAVLEAFGTVERSELAAKIFGDPDARKRLNALMHPAIRQRMRAVIAAAQADPTPGVLLYEVPLLFEGGLETWFEGVVVVAADHATQRERLLARGLTDEAAQQRLASQLDPDEKVRRGDFVVRTDIPLDETKSMVVAVYAAILQSAKTPISSPTG</sequence>
<gene>
    <name evidence="3" type="primary">coaE</name>
    <name evidence="5" type="ORF">HNQ39_002159</name>
</gene>
<reference evidence="5 6" key="1">
    <citation type="submission" date="2020-08" db="EMBL/GenBank/DDBJ databases">
        <title>Genomic Encyclopedia of Type Strains, Phase IV (KMG-IV): sequencing the most valuable type-strain genomes for metagenomic binning, comparative biology and taxonomic classification.</title>
        <authorList>
            <person name="Goeker M."/>
        </authorList>
    </citation>
    <scope>NUCLEOTIDE SEQUENCE [LARGE SCALE GENOMIC DNA]</scope>
    <source>
        <strain evidence="5 6">DSM 23562</strain>
    </source>
</reference>
<dbReference type="PROSITE" id="PS51219">
    <property type="entry name" value="DPCK"/>
    <property type="match status" value="1"/>
</dbReference>
<keyword evidence="3" id="KW-0173">Coenzyme A biosynthesis</keyword>
<name>A0A7W9SQW1_ARMRO</name>
<dbReference type="Proteomes" id="UP000520814">
    <property type="component" value="Unassembled WGS sequence"/>
</dbReference>
<dbReference type="InterPro" id="IPR027417">
    <property type="entry name" value="P-loop_NTPase"/>
</dbReference>
<comment type="catalytic activity">
    <reaction evidence="3">
        <text>3'-dephospho-CoA + ATP = ADP + CoA + H(+)</text>
        <dbReference type="Rhea" id="RHEA:18245"/>
        <dbReference type="ChEBI" id="CHEBI:15378"/>
        <dbReference type="ChEBI" id="CHEBI:30616"/>
        <dbReference type="ChEBI" id="CHEBI:57287"/>
        <dbReference type="ChEBI" id="CHEBI:57328"/>
        <dbReference type="ChEBI" id="CHEBI:456216"/>
        <dbReference type="EC" id="2.7.1.24"/>
    </reaction>
</comment>
<keyword evidence="6" id="KW-1185">Reference proteome</keyword>
<dbReference type="EMBL" id="JACHGW010000002">
    <property type="protein sequence ID" value="MBB6050368.1"/>
    <property type="molecule type" value="Genomic_DNA"/>
</dbReference>
<comment type="pathway">
    <text evidence="3">Cofactor biosynthesis; coenzyme A biosynthesis; CoA from (R)-pantothenate: step 5/5.</text>
</comment>
<proteinExistence type="inferred from homology"/>
<accession>A0A7W9SQW1</accession>
<evidence type="ECO:0000313" key="6">
    <source>
        <dbReference type="Proteomes" id="UP000520814"/>
    </source>
</evidence>
<dbReference type="EC" id="2.7.1.24" evidence="3 4"/>
<organism evidence="5 6">
    <name type="scientific">Armatimonas rosea</name>
    <dbReference type="NCBI Taxonomy" id="685828"/>
    <lineage>
        <taxon>Bacteria</taxon>
        <taxon>Bacillati</taxon>
        <taxon>Armatimonadota</taxon>
        <taxon>Armatimonadia</taxon>
        <taxon>Armatimonadales</taxon>
        <taxon>Armatimonadaceae</taxon>
        <taxon>Armatimonas</taxon>
    </lineage>
</organism>
<dbReference type="AlphaFoldDB" id="A0A7W9SQW1"/>
<dbReference type="GO" id="GO:0004140">
    <property type="term" value="F:dephospho-CoA kinase activity"/>
    <property type="evidence" value="ECO:0007669"/>
    <property type="project" value="UniProtKB-UniRule"/>
</dbReference>
<comment type="subcellular location">
    <subcellularLocation>
        <location evidence="3">Cytoplasm</location>
    </subcellularLocation>
</comment>